<dbReference type="InterPro" id="IPR034922">
    <property type="entry name" value="REX1-like_exo"/>
</dbReference>
<dbReference type="PANTHER" id="PTHR12801:SF118">
    <property type="entry name" value="RNA EXONUCLEASE 3"/>
    <property type="match status" value="1"/>
</dbReference>
<evidence type="ECO:0000256" key="4">
    <source>
        <dbReference type="ARBA" id="ARBA00022490"/>
    </source>
</evidence>
<dbReference type="GO" id="GO:0010629">
    <property type="term" value="P:negative regulation of gene expression"/>
    <property type="evidence" value="ECO:0007669"/>
    <property type="project" value="UniProtKB-ARBA"/>
</dbReference>
<dbReference type="OrthoDB" id="3996471at2759"/>
<evidence type="ECO:0000256" key="12">
    <source>
        <dbReference type="SAM" id="MobiDB-lite"/>
    </source>
</evidence>
<dbReference type="GO" id="GO:0004527">
    <property type="term" value="F:exonuclease activity"/>
    <property type="evidence" value="ECO:0007669"/>
    <property type="project" value="UniProtKB-KW"/>
</dbReference>
<keyword evidence="4" id="KW-0963">Cytoplasm</keyword>
<dbReference type="CDD" id="cd06145">
    <property type="entry name" value="REX1_like"/>
    <property type="match status" value="1"/>
</dbReference>
<protein>
    <recommendedName>
        <fullName evidence="11">RNA exonuclease 3</fullName>
    </recommendedName>
</protein>
<reference evidence="14" key="1">
    <citation type="journal article" date="2014" name="Genome Announc.">
        <title>Genome sequence of the yeast Cyberlindnera fabianii (Hansenula fabianii).</title>
        <authorList>
            <person name="Freel K.C."/>
            <person name="Sarilar V."/>
            <person name="Neuveglise C."/>
            <person name="Devillers H."/>
            <person name="Friedrich A."/>
            <person name="Schacherer J."/>
        </authorList>
    </citation>
    <scope>NUCLEOTIDE SEQUENCE</scope>
    <source>
        <strain evidence="14">YJS4271</strain>
    </source>
</reference>
<evidence type="ECO:0000256" key="1">
    <source>
        <dbReference type="ARBA" id="ARBA00004123"/>
    </source>
</evidence>
<dbReference type="FunFam" id="3.30.420.10:FF:000031">
    <property type="entry name" value="RNA exonuclease 1"/>
    <property type="match status" value="1"/>
</dbReference>
<dbReference type="InterPro" id="IPR012337">
    <property type="entry name" value="RNaseH-like_sf"/>
</dbReference>
<evidence type="ECO:0000259" key="13">
    <source>
        <dbReference type="SMART" id="SM00479"/>
    </source>
</evidence>
<dbReference type="SMART" id="SM00479">
    <property type="entry name" value="EXOIII"/>
    <property type="match status" value="1"/>
</dbReference>
<dbReference type="VEuPathDB" id="FungiDB:BON22_2024"/>
<accession>A0A061ATI7</accession>
<keyword evidence="8" id="KW-0269">Exonuclease</keyword>
<dbReference type="PhylomeDB" id="A0A061ATI7"/>
<evidence type="ECO:0000256" key="11">
    <source>
        <dbReference type="ARBA" id="ARBA00039985"/>
    </source>
</evidence>
<sequence>MLRQMFRKTTSCFSTVRCPKADTCRIPNCLFSHKSPAPLPDLKRPITTEAPSSEAKRLRVSSEPSLEQIPADLKNGISGQPLATTTEEDLKTWTPKPLNTVGAPATVQQRMRYIAAIINAYIQNNVPLPRKTAVEHEYQIARASSRYTYNPKMKQFIQRAKMNATMYFKPDRGNTKTMTKEETYAAVKSLVHNVEKLKRNGYITEIPYDDGSLVTDGQKCNRCGNDFLLSEINREISCQFHERKKRIENNDRYWECCSQVVGESQGCKQSKHHVFKSQDPTELHKLIPFRKTPPPKEPGMMNIVGLDCEMGYTSKGMELIRLTVMDFYTGKVLYDEVVRPSGTILDLNTTWSGVSSIPDDALNLDQMLSVVLGGLINSETIIVGHGLENDLITMRIVHNQVVDTAVLFPKSLDRKYALKDLAFQFLDRKIQSGEHSSEEDSLAAIDIIKTHISRTDHK</sequence>
<comment type="similarity">
    <text evidence="3">Belongs to the REXO1/REXO3 family.</text>
</comment>
<evidence type="ECO:0000256" key="7">
    <source>
        <dbReference type="ARBA" id="ARBA00022801"/>
    </source>
</evidence>
<dbReference type="AlphaFoldDB" id="A0A061ATI7"/>
<dbReference type="GO" id="GO:0006364">
    <property type="term" value="P:rRNA processing"/>
    <property type="evidence" value="ECO:0007669"/>
    <property type="project" value="UniProtKB-KW"/>
</dbReference>
<evidence type="ECO:0000256" key="10">
    <source>
        <dbReference type="ARBA" id="ARBA00037201"/>
    </source>
</evidence>
<evidence type="ECO:0000256" key="2">
    <source>
        <dbReference type="ARBA" id="ARBA00004496"/>
    </source>
</evidence>
<feature type="domain" description="Exonuclease" evidence="13">
    <location>
        <begin position="302"/>
        <end position="457"/>
    </location>
</feature>
<keyword evidence="6" id="KW-0540">Nuclease</keyword>
<evidence type="ECO:0000313" key="14">
    <source>
        <dbReference type="EMBL" id="CDR40897.1"/>
    </source>
</evidence>
<evidence type="ECO:0000256" key="3">
    <source>
        <dbReference type="ARBA" id="ARBA00006357"/>
    </source>
</evidence>
<dbReference type="GO" id="GO:0003676">
    <property type="term" value="F:nucleic acid binding"/>
    <property type="evidence" value="ECO:0007669"/>
    <property type="project" value="InterPro"/>
</dbReference>
<comment type="function">
    <text evidence="10">3' to 5' exoribonuclease required for proper 3' end maturation of MRP RNA and of the U5L snRNA.</text>
</comment>
<keyword evidence="5" id="KW-0698">rRNA processing</keyword>
<dbReference type="Gene3D" id="3.30.420.10">
    <property type="entry name" value="Ribonuclease H-like superfamily/Ribonuclease H"/>
    <property type="match status" value="1"/>
</dbReference>
<organism evidence="14">
    <name type="scientific">Cyberlindnera fabianii</name>
    <name type="common">Yeast</name>
    <name type="synonym">Hansenula fabianii</name>
    <dbReference type="NCBI Taxonomy" id="36022"/>
    <lineage>
        <taxon>Eukaryota</taxon>
        <taxon>Fungi</taxon>
        <taxon>Dikarya</taxon>
        <taxon>Ascomycota</taxon>
        <taxon>Saccharomycotina</taxon>
        <taxon>Saccharomycetes</taxon>
        <taxon>Phaffomycetales</taxon>
        <taxon>Phaffomycetaceae</taxon>
        <taxon>Cyberlindnera</taxon>
    </lineage>
</organism>
<evidence type="ECO:0000256" key="8">
    <source>
        <dbReference type="ARBA" id="ARBA00022839"/>
    </source>
</evidence>
<keyword evidence="7" id="KW-0378">Hydrolase</keyword>
<evidence type="ECO:0000256" key="5">
    <source>
        <dbReference type="ARBA" id="ARBA00022552"/>
    </source>
</evidence>
<name>A0A061ATI7_CYBFA</name>
<dbReference type="GO" id="GO:0005634">
    <property type="term" value="C:nucleus"/>
    <property type="evidence" value="ECO:0007669"/>
    <property type="project" value="UniProtKB-SubCell"/>
</dbReference>
<dbReference type="EMBL" id="LK052890">
    <property type="protein sequence ID" value="CDR40897.1"/>
    <property type="molecule type" value="Genomic_DNA"/>
</dbReference>
<feature type="region of interest" description="Disordered" evidence="12">
    <location>
        <begin position="40"/>
        <end position="65"/>
    </location>
</feature>
<dbReference type="GO" id="GO:0005737">
    <property type="term" value="C:cytoplasm"/>
    <property type="evidence" value="ECO:0007669"/>
    <property type="project" value="UniProtKB-SubCell"/>
</dbReference>
<dbReference type="InterPro" id="IPR013520">
    <property type="entry name" value="Ribonucl_H"/>
</dbReference>
<dbReference type="InterPro" id="IPR036397">
    <property type="entry name" value="RNaseH_sf"/>
</dbReference>
<comment type="subcellular location">
    <subcellularLocation>
        <location evidence="2">Cytoplasm</location>
    </subcellularLocation>
    <subcellularLocation>
        <location evidence="1">Nucleus</location>
    </subcellularLocation>
</comment>
<dbReference type="InterPro" id="IPR047021">
    <property type="entry name" value="REXO1/3/4-like"/>
</dbReference>
<dbReference type="SUPFAM" id="SSF53098">
    <property type="entry name" value="Ribonuclease H-like"/>
    <property type="match status" value="1"/>
</dbReference>
<evidence type="ECO:0000256" key="6">
    <source>
        <dbReference type="ARBA" id="ARBA00022722"/>
    </source>
</evidence>
<evidence type="ECO:0000256" key="9">
    <source>
        <dbReference type="ARBA" id="ARBA00023242"/>
    </source>
</evidence>
<gene>
    <name evidence="14" type="ORF">CYFA0S_05e05666g</name>
</gene>
<dbReference type="PANTHER" id="PTHR12801">
    <property type="entry name" value="RNA EXONUCLEASE REXO1 / RECO3 FAMILY MEMBER-RELATED"/>
    <property type="match status" value="1"/>
</dbReference>
<keyword evidence="9" id="KW-0539">Nucleus</keyword>
<proteinExistence type="inferred from homology"/>